<evidence type="ECO:0000259" key="2">
    <source>
        <dbReference type="Pfam" id="PF01106"/>
    </source>
</evidence>
<dbReference type="OrthoDB" id="9796965at2"/>
<reference evidence="3 4" key="1">
    <citation type="submission" date="2018-02" db="EMBL/GenBank/DDBJ databases">
        <title>Genomic Encyclopedia of Archaeal and Bacterial Type Strains, Phase II (KMG-II): from individual species to whole genera.</title>
        <authorList>
            <person name="Goeker M."/>
        </authorList>
    </citation>
    <scope>NUCLEOTIDE SEQUENCE [LARGE SCALE GENOMIC DNA]</scope>
    <source>
        <strain evidence="3 4">DSM 3808</strain>
    </source>
</reference>
<dbReference type="Gene3D" id="3.30.300.130">
    <property type="entry name" value="Fe-S cluster assembly (FSCA)"/>
    <property type="match status" value="1"/>
</dbReference>
<dbReference type="GO" id="GO:0005506">
    <property type="term" value="F:iron ion binding"/>
    <property type="evidence" value="ECO:0007669"/>
    <property type="project" value="InterPro"/>
</dbReference>
<gene>
    <name evidence="3" type="ORF">BXY41_105195</name>
</gene>
<dbReference type="InterPro" id="IPR034904">
    <property type="entry name" value="FSCA_dom_sf"/>
</dbReference>
<protein>
    <submittedName>
        <fullName evidence="3">Fe-S cluster biogenesis protein NfuA</fullName>
    </submittedName>
</protein>
<sequence length="95" mass="10508">MEITIQQIEAILDTKVRPALAEHNGDVMIQSLEDHVLKVRLTGKCSGCPAAHSTNEELITAEVQSAFPSIQDVILVEEINPELIDMAHKILNHEI</sequence>
<dbReference type="Pfam" id="PF01106">
    <property type="entry name" value="NifU"/>
    <property type="match status" value="1"/>
</dbReference>
<dbReference type="Proteomes" id="UP000237749">
    <property type="component" value="Unassembled WGS sequence"/>
</dbReference>
<dbReference type="SUPFAM" id="SSF117916">
    <property type="entry name" value="Fe-S cluster assembly (FSCA) domain-like"/>
    <property type="match status" value="1"/>
</dbReference>
<evidence type="ECO:0000256" key="1">
    <source>
        <dbReference type="ARBA" id="ARBA00049958"/>
    </source>
</evidence>
<dbReference type="GO" id="GO:0016226">
    <property type="term" value="P:iron-sulfur cluster assembly"/>
    <property type="evidence" value="ECO:0007669"/>
    <property type="project" value="InterPro"/>
</dbReference>
<comment type="caution">
    <text evidence="3">The sequence shown here is derived from an EMBL/GenBank/DDBJ whole genome shotgun (WGS) entry which is preliminary data.</text>
</comment>
<evidence type="ECO:0000313" key="3">
    <source>
        <dbReference type="EMBL" id="PPK80976.1"/>
    </source>
</evidence>
<organism evidence="3 4">
    <name type="scientific">Lacrimispora xylanisolvens</name>
    <dbReference type="NCBI Taxonomy" id="384636"/>
    <lineage>
        <taxon>Bacteria</taxon>
        <taxon>Bacillati</taxon>
        <taxon>Bacillota</taxon>
        <taxon>Clostridia</taxon>
        <taxon>Lachnospirales</taxon>
        <taxon>Lachnospiraceae</taxon>
        <taxon>Lacrimispora</taxon>
    </lineage>
</organism>
<proteinExistence type="predicted"/>
<keyword evidence="4" id="KW-1185">Reference proteome</keyword>
<dbReference type="EMBL" id="PTJA01000005">
    <property type="protein sequence ID" value="PPK80976.1"/>
    <property type="molecule type" value="Genomic_DNA"/>
</dbReference>
<dbReference type="RefSeq" id="WP_104436962.1">
    <property type="nucleotide sequence ID" value="NZ_PTJA01000005.1"/>
</dbReference>
<dbReference type="GO" id="GO:0051536">
    <property type="term" value="F:iron-sulfur cluster binding"/>
    <property type="evidence" value="ECO:0007669"/>
    <property type="project" value="InterPro"/>
</dbReference>
<evidence type="ECO:0000313" key="4">
    <source>
        <dbReference type="Proteomes" id="UP000237749"/>
    </source>
</evidence>
<dbReference type="InterPro" id="IPR001075">
    <property type="entry name" value="NIF_FeS_clus_asmbl_NifU_C"/>
</dbReference>
<dbReference type="AlphaFoldDB" id="A0A2S6HT95"/>
<name>A0A2S6HT95_9FIRM</name>
<accession>A0A2S6HT95</accession>
<comment type="function">
    <text evidence="1">May be involved in the formation or repair of [Fe-S] clusters present in iron-sulfur proteins.</text>
</comment>
<feature type="domain" description="NIF system FeS cluster assembly NifU C-terminal" evidence="2">
    <location>
        <begin position="8"/>
        <end position="74"/>
    </location>
</feature>